<feature type="domain" description="Flagellin N-terminal" evidence="6">
    <location>
        <begin position="5"/>
        <end position="142"/>
    </location>
</feature>
<dbReference type="GO" id="GO:0071973">
    <property type="term" value="P:bacterial-type flagellum-dependent cell motility"/>
    <property type="evidence" value="ECO:0007669"/>
    <property type="project" value="InterPro"/>
</dbReference>
<dbReference type="GO" id="GO:0009424">
    <property type="term" value="C:bacterial-type flagellum hook"/>
    <property type="evidence" value="ECO:0007669"/>
    <property type="project" value="InterPro"/>
</dbReference>
<dbReference type="NCBIfam" id="TIGR02550">
    <property type="entry name" value="flagell_flgL"/>
    <property type="match status" value="1"/>
</dbReference>
<dbReference type="EMBL" id="WKJM01000003">
    <property type="protein sequence ID" value="MRX07047.1"/>
    <property type="molecule type" value="Genomic_DNA"/>
</dbReference>
<dbReference type="Pfam" id="PF00669">
    <property type="entry name" value="Flagellin_N"/>
    <property type="match status" value="1"/>
</dbReference>
<comment type="caution">
    <text evidence="7">The sequence shown here is derived from an EMBL/GenBank/DDBJ whole genome shotgun (WGS) entry which is preliminary data.</text>
</comment>
<keyword evidence="7" id="KW-0966">Cell projection</keyword>
<evidence type="ECO:0000256" key="1">
    <source>
        <dbReference type="ARBA" id="ARBA00004365"/>
    </source>
</evidence>
<accession>A0A6L5QBF4</accession>
<comment type="subcellular location">
    <subcellularLocation>
        <location evidence="1">Bacterial flagellum</location>
    </subcellularLocation>
    <subcellularLocation>
        <location evidence="2">Secreted</location>
    </subcellularLocation>
</comment>
<keyword evidence="7" id="KW-0282">Flagellum</keyword>
<keyword evidence="8" id="KW-1185">Reference proteome</keyword>
<dbReference type="GO" id="GO:0005576">
    <property type="term" value="C:extracellular region"/>
    <property type="evidence" value="ECO:0007669"/>
    <property type="project" value="UniProtKB-SubCell"/>
</dbReference>
<evidence type="ECO:0000256" key="5">
    <source>
        <dbReference type="SAM" id="Coils"/>
    </source>
</evidence>
<evidence type="ECO:0000313" key="8">
    <source>
        <dbReference type="Proteomes" id="UP000481037"/>
    </source>
</evidence>
<dbReference type="GO" id="GO:0005198">
    <property type="term" value="F:structural molecule activity"/>
    <property type="evidence" value="ECO:0007669"/>
    <property type="project" value="InterPro"/>
</dbReference>
<dbReference type="PANTHER" id="PTHR42792">
    <property type="entry name" value="FLAGELLIN"/>
    <property type="match status" value="1"/>
</dbReference>
<evidence type="ECO:0000313" key="7">
    <source>
        <dbReference type="EMBL" id="MRX07047.1"/>
    </source>
</evidence>
<name>A0A6L5QBF4_9BURK</name>
<dbReference type="InterPro" id="IPR013384">
    <property type="entry name" value="Flagell_FlgL"/>
</dbReference>
<dbReference type="PANTHER" id="PTHR42792:SF1">
    <property type="entry name" value="FLAGELLAR HOOK-ASSOCIATED PROTEIN 3"/>
    <property type="match status" value="1"/>
</dbReference>
<organism evidence="7 8">
    <name type="scientific">Duganella alba</name>
    <dbReference type="NCBI Taxonomy" id="2666081"/>
    <lineage>
        <taxon>Bacteria</taxon>
        <taxon>Pseudomonadati</taxon>
        <taxon>Pseudomonadota</taxon>
        <taxon>Betaproteobacteria</taxon>
        <taxon>Burkholderiales</taxon>
        <taxon>Oxalobacteraceae</taxon>
        <taxon>Telluria group</taxon>
        <taxon>Duganella</taxon>
    </lineage>
</organism>
<evidence type="ECO:0000259" key="6">
    <source>
        <dbReference type="Pfam" id="PF00669"/>
    </source>
</evidence>
<sequence length="420" mass="43876">MVMRISTRTIFDNGSMQITSLSTAMARTQQQLSTGRKNLTAADDPIATARALEVTQSQSLNTQLATNRSNAKGVLSIETTALASTTSILQDIKDLAVKSGNGSYTDADRQSVAIELEARLADLMGVANTADGVGGYVFSGYKSTTQPFTKTATGADYQGDQGQRSLQVGTTRTVPITDSGASVFEANRTGNGTFVTTPDSGNLGRGGSGIISAGSVKDATQLTGHQYQINFQVVPATPGVPKQTTYTVTDMTTGNPVPPAPIPAEPQAYVSGQNISFDGVQFDIQGEPADGDSFGVAPSTNQSVFTTVQSFIDQLRQPGSGAAGQASLNNMLNQLQVNIDNAAANVSAVNSAVGSRLKELDYLDSSGDDAGLQYATTLSNLTEVDYTAAISLFTQQQTTLTAAQKSFTTMSGLSLFNYIS</sequence>
<dbReference type="RefSeq" id="WP_154362186.1">
    <property type="nucleotide sequence ID" value="NZ_WKJM01000003.1"/>
</dbReference>
<dbReference type="SUPFAM" id="SSF64518">
    <property type="entry name" value="Phase 1 flagellin"/>
    <property type="match status" value="1"/>
</dbReference>
<dbReference type="Proteomes" id="UP000481037">
    <property type="component" value="Unassembled WGS sequence"/>
</dbReference>
<comment type="similarity">
    <text evidence="3">Belongs to the bacterial flagellin family.</text>
</comment>
<evidence type="ECO:0000256" key="3">
    <source>
        <dbReference type="ARBA" id="ARBA00005709"/>
    </source>
</evidence>
<feature type="coiled-coil region" evidence="5">
    <location>
        <begin position="325"/>
        <end position="352"/>
    </location>
</feature>
<protein>
    <submittedName>
        <fullName evidence="7">Flagellar hook-associated protein 3</fullName>
    </submittedName>
</protein>
<dbReference type="AlphaFoldDB" id="A0A6L5QBF4"/>
<dbReference type="InterPro" id="IPR001029">
    <property type="entry name" value="Flagellin_N"/>
</dbReference>
<keyword evidence="4" id="KW-0975">Bacterial flagellum</keyword>
<dbReference type="InterPro" id="IPR001492">
    <property type="entry name" value="Flagellin"/>
</dbReference>
<keyword evidence="7" id="KW-0969">Cilium</keyword>
<evidence type="ECO:0000256" key="2">
    <source>
        <dbReference type="ARBA" id="ARBA00004613"/>
    </source>
</evidence>
<proteinExistence type="inferred from homology"/>
<evidence type="ECO:0000256" key="4">
    <source>
        <dbReference type="ARBA" id="ARBA00023143"/>
    </source>
</evidence>
<keyword evidence="5" id="KW-0175">Coiled coil</keyword>
<reference evidence="7 8" key="1">
    <citation type="submission" date="2019-11" db="EMBL/GenBank/DDBJ databases">
        <title>Novel species isolated from a subtropical stream in China.</title>
        <authorList>
            <person name="Lu H."/>
        </authorList>
    </citation>
    <scope>NUCLEOTIDE SEQUENCE [LARGE SCALE GENOMIC DNA]</scope>
    <source>
        <strain evidence="7 8">FT25W</strain>
    </source>
</reference>
<dbReference type="Gene3D" id="1.20.1330.10">
    <property type="entry name" value="f41 fragment of flagellin, N-terminal domain"/>
    <property type="match status" value="2"/>
</dbReference>
<gene>
    <name evidence="7" type="primary">flgL</name>
    <name evidence="7" type="ORF">GJ697_04270</name>
</gene>